<dbReference type="InterPro" id="IPR011009">
    <property type="entry name" value="Kinase-like_dom_sf"/>
</dbReference>
<dbReference type="Pfam" id="PF01633">
    <property type="entry name" value="Choline_kinase"/>
    <property type="match status" value="1"/>
</dbReference>
<keyword evidence="4" id="KW-0732">Signal</keyword>
<evidence type="ECO:0000256" key="1">
    <source>
        <dbReference type="ARBA" id="ARBA00023209"/>
    </source>
</evidence>
<dbReference type="Gene3D" id="3.90.1200.10">
    <property type="match status" value="1"/>
</dbReference>
<accession>V9IE36</accession>
<dbReference type="PANTHER" id="PTHR22603">
    <property type="entry name" value="CHOLINE/ETHANOALAMINE KINASE"/>
    <property type="match status" value="1"/>
</dbReference>
<keyword evidence="2" id="KW-1208">Phospholipid metabolism</keyword>
<dbReference type="GO" id="GO:0004305">
    <property type="term" value="F:ethanolamine kinase activity"/>
    <property type="evidence" value="ECO:0007669"/>
    <property type="project" value="TreeGrafter"/>
</dbReference>
<comment type="similarity">
    <text evidence="3">Belongs to the choline/ethanolamine kinase family.</text>
</comment>
<name>V9IE36_APICE</name>
<evidence type="ECO:0000256" key="3">
    <source>
        <dbReference type="ARBA" id="ARBA00038211"/>
    </source>
</evidence>
<evidence type="ECO:0000256" key="4">
    <source>
        <dbReference type="SAM" id="SignalP"/>
    </source>
</evidence>
<dbReference type="EMBL" id="JR039474">
    <property type="protein sequence ID" value="AEY58721.1"/>
    <property type="molecule type" value="mRNA"/>
</dbReference>
<dbReference type="PANTHER" id="PTHR22603:SF93">
    <property type="entry name" value="RE24176P"/>
    <property type="match status" value="1"/>
</dbReference>
<feature type="chain" id="PRO_5004777562" evidence="4">
    <location>
        <begin position="24"/>
        <end position="71"/>
    </location>
</feature>
<keyword evidence="5" id="KW-0418">Kinase</keyword>
<evidence type="ECO:0000313" key="5">
    <source>
        <dbReference type="EMBL" id="AEY58721.1"/>
    </source>
</evidence>
<keyword evidence="1" id="KW-0594">Phospholipid biosynthesis</keyword>
<dbReference type="GO" id="GO:0005737">
    <property type="term" value="C:cytoplasm"/>
    <property type="evidence" value="ECO:0007669"/>
    <property type="project" value="TreeGrafter"/>
</dbReference>
<evidence type="ECO:0000256" key="2">
    <source>
        <dbReference type="ARBA" id="ARBA00023264"/>
    </source>
</evidence>
<reference evidence="5" key="1">
    <citation type="submission" date="2011-11" db="EMBL/GenBank/DDBJ databases">
        <title>Decoding the brain transcriptome of the Eastern honeybee (Apis cerana) based on pyrosequencing.</title>
        <authorList>
            <person name="Sun L."/>
            <person name="Zheng H."/>
            <person name="Wang Y."/>
            <person name="Xie X."/>
            <person name="Zhu Y."/>
            <person name="Gu W."/>
            <person name="Wang S."/>
        </authorList>
    </citation>
    <scope>NUCLEOTIDE SEQUENCE</scope>
    <source>
        <tissue evidence="5">Brain</tissue>
    </source>
</reference>
<gene>
    <name evidence="5" type="ORF">ACCB01320.2</name>
</gene>
<dbReference type="GO" id="GO:0004103">
    <property type="term" value="F:choline kinase activity"/>
    <property type="evidence" value="ECO:0007669"/>
    <property type="project" value="TreeGrafter"/>
</dbReference>
<keyword evidence="1" id="KW-0444">Lipid biosynthesis</keyword>
<keyword evidence="1" id="KW-0443">Lipid metabolism</keyword>
<feature type="signal peptide" evidence="4">
    <location>
        <begin position="1"/>
        <end position="23"/>
    </location>
</feature>
<organism evidence="5">
    <name type="scientific">Apis cerana</name>
    <name type="common">Indian honeybee</name>
    <dbReference type="NCBI Taxonomy" id="7461"/>
    <lineage>
        <taxon>Eukaryota</taxon>
        <taxon>Metazoa</taxon>
        <taxon>Ecdysozoa</taxon>
        <taxon>Arthropoda</taxon>
        <taxon>Hexapoda</taxon>
        <taxon>Insecta</taxon>
        <taxon>Pterygota</taxon>
        <taxon>Neoptera</taxon>
        <taxon>Endopterygota</taxon>
        <taxon>Hymenoptera</taxon>
        <taxon>Apocrita</taxon>
        <taxon>Aculeata</taxon>
        <taxon>Apoidea</taxon>
        <taxon>Anthophila</taxon>
        <taxon>Apidae</taxon>
        <taxon>Apis</taxon>
    </lineage>
</organism>
<keyword evidence="5" id="KW-0808">Transferase</keyword>
<dbReference type="AlphaFoldDB" id="V9IE36"/>
<dbReference type="SUPFAM" id="SSF56112">
    <property type="entry name" value="Protein kinase-like (PK-like)"/>
    <property type="match status" value="1"/>
</dbReference>
<sequence length="71" mass="8290">MMEIKIFFLASHLFWGLWSIVNAKLSEIPFGYWDYAVSRLKNYQYLKEKITVCGSPTIDNIDIAKKETVVD</sequence>
<proteinExistence type="evidence at transcript level"/>
<dbReference type="GO" id="GO:0006646">
    <property type="term" value="P:phosphatidylethanolamine biosynthetic process"/>
    <property type="evidence" value="ECO:0007669"/>
    <property type="project" value="TreeGrafter"/>
</dbReference>
<protein>
    <submittedName>
        <fullName evidence="5">Choline/ethanolamine kinase</fullName>
    </submittedName>
</protein>